<dbReference type="Proteomes" id="UP000184611">
    <property type="component" value="Unassembled WGS sequence"/>
</dbReference>
<reference evidence="3" key="1">
    <citation type="submission" date="2016-12" db="EMBL/GenBank/DDBJ databases">
        <authorList>
            <person name="Varghese N."/>
            <person name="Submissions S."/>
        </authorList>
    </citation>
    <scope>NUCLEOTIDE SEQUENCE [LARGE SCALE GENOMIC DNA]</scope>
    <source>
        <strain evidence="3">DSM 18830</strain>
    </source>
</reference>
<feature type="signal peptide" evidence="1">
    <location>
        <begin position="1"/>
        <end position="19"/>
    </location>
</feature>
<dbReference type="RefSeq" id="WP_073581510.1">
    <property type="nucleotide sequence ID" value="NZ_CBCSEA010000001.1"/>
</dbReference>
<name>A0A1M7ZUV1_9FLAO</name>
<evidence type="ECO:0000256" key="1">
    <source>
        <dbReference type="SAM" id="SignalP"/>
    </source>
</evidence>
<evidence type="ECO:0000313" key="3">
    <source>
        <dbReference type="Proteomes" id="UP000184611"/>
    </source>
</evidence>
<protein>
    <submittedName>
        <fullName evidence="2">Uncharacterized protein</fullName>
    </submittedName>
</protein>
<keyword evidence="3" id="KW-1185">Reference proteome</keyword>
<dbReference type="STRING" id="416016.SAMN05443547_0738"/>
<proteinExistence type="predicted"/>
<feature type="chain" id="PRO_5012681079" evidence="1">
    <location>
        <begin position="20"/>
        <end position="133"/>
    </location>
</feature>
<dbReference type="AlphaFoldDB" id="A0A1M7ZUV1"/>
<organism evidence="2 3">
    <name type="scientific">Flavobacterium cucumis</name>
    <dbReference type="NCBI Taxonomy" id="416016"/>
    <lineage>
        <taxon>Bacteria</taxon>
        <taxon>Pseudomonadati</taxon>
        <taxon>Bacteroidota</taxon>
        <taxon>Flavobacteriia</taxon>
        <taxon>Flavobacteriales</taxon>
        <taxon>Flavobacteriaceae</taxon>
        <taxon>Flavobacterium</taxon>
    </lineage>
</organism>
<dbReference type="EMBL" id="FRYK01000001">
    <property type="protein sequence ID" value="SHO72407.1"/>
    <property type="molecule type" value="Genomic_DNA"/>
</dbReference>
<evidence type="ECO:0000313" key="2">
    <source>
        <dbReference type="EMBL" id="SHO72407.1"/>
    </source>
</evidence>
<sequence length="133" mass="15263">MKKLVLLISMLFLFNSCELDDPSFTVDVLPVASVEMPTEFVLGETYQITMKYFKPTNCHTSYGIYYEKDLNTRVCAIKNLVENRSNCAPIVNVLVEETFNFHVTNTGNYIFKFWTGTDDEGNDTFIIHDIPVN</sequence>
<accession>A0A1M7ZUV1</accession>
<keyword evidence="1" id="KW-0732">Signal</keyword>
<gene>
    <name evidence="2" type="ORF">SAMN05443547_0738</name>
</gene>